<comment type="catalytic activity">
    <reaction evidence="12 13">
        <text>L-threonine + hydrogencarbonate + ATP = L-threonylcarbamoyladenylate + diphosphate + H2O</text>
        <dbReference type="Rhea" id="RHEA:36407"/>
        <dbReference type="ChEBI" id="CHEBI:15377"/>
        <dbReference type="ChEBI" id="CHEBI:17544"/>
        <dbReference type="ChEBI" id="CHEBI:30616"/>
        <dbReference type="ChEBI" id="CHEBI:33019"/>
        <dbReference type="ChEBI" id="CHEBI:57926"/>
        <dbReference type="ChEBI" id="CHEBI:73682"/>
        <dbReference type="EC" id="2.7.7.87"/>
    </reaction>
</comment>
<evidence type="ECO:0000256" key="6">
    <source>
        <dbReference type="ARBA" id="ARBA00022679"/>
    </source>
</evidence>
<evidence type="ECO:0000313" key="16">
    <source>
        <dbReference type="Proteomes" id="UP001231109"/>
    </source>
</evidence>
<dbReference type="RefSeq" id="WP_305973994.1">
    <property type="nucleotide sequence ID" value="NZ_JAPJDZ010000006.1"/>
</dbReference>
<dbReference type="Gene3D" id="3.40.50.11030">
    <property type="entry name" value="Threonylcarbamoyl-AMP synthase, C-terminal domain"/>
    <property type="match status" value="1"/>
</dbReference>
<dbReference type="EC" id="2.7.7.87" evidence="3 13"/>
<evidence type="ECO:0000259" key="14">
    <source>
        <dbReference type="PROSITE" id="PS51163"/>
    </source>
</evidence>
<keyword evidence="9 13" id="KW-0547">Nucleotide-binding</keyword>
<evidence type="ECO:0000313" key="15">
    <source>
        <dbReference type="EMBL" id="MDP5135101.1"/>
    </source>
</evidence>
<dbReference type="Pfam" id="PF01300">
    <property type="entry name" value="Sua5_yciO_yrdC"/>
    <property type="match status" value="1"/>
</dbReference>
<keyword evidence="8 13" id="KW-0548">Nucleotidyltransferase</keyword>
<evidence type="ECO:0000256" key="5">
    <source>
        <dbReference type="ARBA" id="ARBA00022490"/>
    </source>
</evidence>
<dbReference type="PROSITE" id="PS51163">
    <property type="entry name" value="YRDC"/>
    <property type="match status" value="1"/>
</dbReference>
<gene>
    <name evidence="15" type="ORF">ORJ04_03945</name>
</gene>
<dbReference type="InterPro" id="IPR010923">
    <property type="entry name" value="T(6)A37_SUA5"/>
</dbReference>
<comment type="subcellular location">
    <subcellularLocation>
        <location evidence="1 13">Cytoplasm</location>
    </subcellularLocation>
</comment>
<dbReference type="Proteomes" id="UP001231109">
    <property type="component" value="Unassembled WGS sequence"/>
</dbReference>
<dbReference type="InterPro" id="IPR038385">
    <property type="entry name" value="Sua5/YwlC_C"/>
</dbReference>
<dbReference type="InterPro" id="IPR005145">
    <property type="entry name" value="Sua5_C"/>
</dbReference>
<dbReference type="NCBIfam" id="TIGR00057">
    <property type="entry name" value="L-threonylcarbamoyladenylate synthase"/>
    <property type="match status" value="1"/>
</dbReference>
<reference evidence="15 16" key="1">
    <citation type="submission" date="2022-11" db="EMBL/GenBank/DDBJ databases">
        <title>Viruses from the air-sea interface of a natural surface slick.</title>
        <authorList>
            <person name="Rahlff J."/>
            <person name="Holmfeldt K."/>
        </authorList>
    </citation>
    <scope>NUCLEOTIDE SEQUENCE [LARGE SCALE GENOMIC DNA]</scope>
    <source>
        <strain evidence="15 16">SMS4</strain>
    </source>
</reference>
<keyword evidence="6 13" id="KW-0808">Transferase</keyword>
<dbReference type="SUPFAM" id="SSF55821">
    <property type="entry name" value="YrdC/RibB"/>
    <property type="match status" value="1"/>
</dbReference>
<comment type="similarity">
    <text evidence="2 13">Belongs to the SUA5 family.</text>
</comment>
<evidence type="ECO:0000256" key="10">
    <source>
        <dbReference type="ARBA" id="ARBA00022840"/>
    </source>
</evidence>
<evidence type="ECO:0000256" key="7">
    <source>
        <dbReference type="ARBA" id="ARBA00022694"/>
    </source>
</evidence>
<dbReference type="PANTHER" id="PTHR17490">
    <property type="entry name" value="SUA5"/>
    <property type="match status" value="1"/>
</dbReference>
<evidence type="ECO:0000256" key="9">
    <source>
        <dbReference type="ARBA" id="ARBA00022741"/>
    </source>
</evidence>
<dbReference type="EMBL" id="JAPJDZ010000006">
    <property type="protein sequence ID" value="MDP5135101.1"/>
    <property type="molecule type" value="Genomic_DNA"/>
</dbReference>
<name>A0ABT9HVF1_9GAMM</name>
<organism evidence="15 16">
    <name type="scientific">Rheinheimera baltica</name>
    <dbReference type="NCBI Taxonomy" id="67576"/>
    <lineage>
        <taxon>Bacteria</taxon>
        <taxon>Pseudomonadati</taxon>
        <taxon>Pseudomonadota</taxon>
        <taxon>Gammaproteobacteria</taxon>
        <taxon>Chromatiales</taxon>
        <taxon>Chromatiaceae</taxon>
        <taxon>Rheinheimera</taxon>
    </lineage>
</organism>
<protein>
    <recommendedName>
        <fullName evidence="4 13">Threonylcarbamoyl-AMP synthase</fullName>
        <shortName evidence="13">TC-AMP synthase</shortName>
        <ecNumber evidence="3 13">2.7.7.87</ecNumber>
    </recommendedName>
    <alternativeName>
        <fullName evidence="11 13">L-threonylcarbamoyladenylate synthase</fullName>
    </alternativeName>
</protein>
<proteinExistence type="inferred from homology"/>
<accession>A0ABT9HVF1</accession>
<comment type="caution">
    <text evidence="15">The sequence shown here is derived from an EMBL/GenBank/DDBJ whole genome shotgun (WGS) entry which is preliminary data.</text>
</comment>
<evidence type="ECO:0000256" key="11">
    <source>
        <dbReference type="ARBA" id="ARBA00029774"/>
    </source>
</evidence>
<keyword evidence="7 13" id="KW-0819">tRNA processing</keyword>
<dbReference type="Pfam" id="PF03481">
    <property type="entry name" value="Sua5_C"/>
    <property type="match status" value="1"/>
</dbReference>
<evidence type="ECO:0000256" key="13">
    <source>
        <dbReference type="PIRNR" id="PIRNR004930"/>
    </source>
</evidence>
<keyword evidence="10 13" id="KW-0067">ATP-binding</keyword>
<evidence type="ECO:0000256" key="1">
    <source>
        <dbReference type="ARBA" id="ARBA00004496"/>
    </source>
</evidence>
<evidence type="ECO:0000256" key="3">
    <source>
        <dbReference type="ARBA" id="ARBA00012584"/>
    </source>
</evidence>
<keyword evidence="5 13" id="KW-0963">Cytoplasm</keyword>
<dbReference type="InterPro" id="IPR017945">
    <property type="entry name" value="DHBP_synth_RibB-like_a/b_dom"/>
</dbReference>
<dbReference type="InterPro" id="IPR006070">
    <property type="entry name" value="Sua5-like_dom"/>
</dbReference>
<evidence type="ECO:0000256" key="12">
    <source>
        <dbReference type="ARBA" id="ARBA00048366"/>
    </source>
</evidence>
<dbReference type="InterPro" id="IPR050156">
    <property type="entry name" value="TC-AMP_synthase_SUA5"/>
</dbReference>
<dbReference type="PIRSF" id="PIRSF004930">
    <property type="entry name" value="Tln_factor_SUA5"/>
    <property type="match status" value="1"/>
</dbReference>
<dbReference type="PANTHER" id="PTHR17490:SF16">
    <property type="entry name" value="THREONYLCARBAMOYL-AMP SYNTHASE"/>
    <property type="match status" value="1"/>
</dbReference>
<dbReference type="Gene3D" id="3.90.870.10">
    <property type="entry name" value="DHBP synthase"/>
    <property type="match status" value="1"/>
</dbReference>
<evidence type="ECO:0000256" key="8">
    <source>
        <dbReference type="ARBA" id="ARBA00022695"/>
    </source>
</evidence>
<sequence length="324" mass="34942">MNTLLLDANIPADVDLSADLLQAGKLVAVPTETVYGLAADATNPDAVRAIFTAKGRPENHPLIVHVANKTALPRWAKNIGVEAYALVEAFWPGPLTLLLHKADHVSSVISGGLNTIGLRMPSHPALLSLLQRHDLALAAPSANPYKKLSPTSAQQVMAGMQGKISAVLDGGVCQFGLESTILDMTGVKPTIVRAGPISAQAIAKVIGRPVEQPRHHHAVVPGNVKAHYQPEKPLLCFSREELLLHLPLLDHNIALLHVSALPETTKAYRFAMPAEPVEYAHRLYQTLFTADQQHVDAIWCELPPTGDAWLAVHDRLCRAAYSPS</sequence>
<keyword evidence="16" id="KW-1185">Reference proteome</keyword>
<dbReference type="GO" id="GO:0061710">
    <property type="term" value="F:L-threonylcarbamoyladenylate synthase"/>
    <property type="evidence" value="ECO:0007669"/>
    <property type="project" value="UniProtKB-EC"/>
</dbReference>
<comment type="function">
    <text evidence="13">Required for the formation of a threonylcarbamoyl group on adenosine at position 37 (t(6)A37) in tRNAs that read codons beginning with adenine.</text>
</comment>
<feature type="domain" description="YrdC-like" evidence="14">
    <location>
        <begin position="11"/>
        <end position="197"/>
    </location>
</feature>
<evidence type="ECO:0000256" key="4">
    <source>
        <dbReference type="ARBA" id="ARBA00015492"/>
    </source>
</evidence>
<evidence type="ECO:0000256" key="2">
    <source>
        <dbReference type="ARBA" id="ARBA00007663"/>
    </source>
</evidence>